<evidence type="ECO:0000313" key="2">
    <source>
        <dbReference type="RefSeq" id="XP_033356522.1"/>
    </source>
</evidence>
<organism evidence="1 2">
    <name type="scientific">Bombus vosnesenskii</name>
    <dbReference type="NCBI Taxonomy" id="207650"/>
    <lineage>
        <taxon>Eukaryota</taxon>
        <taxon>Metazoa</taxon>
        <taxon>Ecdysozoa</taxon>
        <taxon>Arthropoda</taxon>
        <taxon>Hexapoda</taxon>
        <taxon>Insecta</taxon>
        <taxon>Pterygota</taxon>
        <taxon>Neoptera</taxon>
        <taxon>Endopterygota</taxon>
        <taxon>Hymenoptera</taxon>
        <taxon>Apocrita</taxon>
        <taxon>Aculeata</taxon>
        <taxon>Apoidea</taxon>
        <taxon>Anthophila</taxon>
        <taxon>Apidae</taxon>
        <taxon>Bombus</taxon>
        <taxon>Pyrobombus</taxon>
    </lineage>
</organism>
<gene>
    <name evidence="2" type="primary">LOC117237047</name>
</gene>
<dbReference type="RefSeq" id="XP_033356522.1">
    <property type="nucleotide sequence ID" value="XM_033500631.1"/>
</dbReference>
<name>A0A6J3KU04_9HYME</name>
<keyword evidence="1" id="KW-1185">Reference proteome</keyword>
<reference evidence="2" key="1">
    <citation type="submission" date="2025-08" db="UniProtKB">
        <authorList>
            <consortium name="RefSeq"/>
        </authorList>
    </citation>
    <scope>IDENTIFICATION</scope>
    <source>
        <tissue evidence="2">Muscle</tissue>
    </source>
</reference>
<dbReference type="AlphaFoldDB" id="A0A6J3KU04"/>
<dbReference type="GeneID" id="117237047"/>
<accession>A0A6J3KU04</accession>
<sequence length="459" mass="53065">MDVSKNQQRYKHYTCLCFSVMGQRRFRVSMGVLIASPEAGDASINIIPQMKKHSAISGERATSFVSTIPERNATNQTALMGVSNYNSTNSMNKDAYRHTVLMENNVFDKMCNSTINDTCQFPYYRSNRSDSKCSDAVLVKDVGVSCMLLKQNTFEIQLPQTKTLIKHLKKEYNDLTDIANRITTYTKDILSHLPKKNQRKHQLLKNLAASKHAIASQYVDSKGNLCLKLRLFSNAETQCMTEQVVKDFDNTLFKSKYITKELHSKNCNYYNYFVTNLNKNKSFMHMYVAKTRILDKGHPTLEERNMKSKYEHDTSIQRRNVETNTPNSTSTSISSICNHLMMRKKKTSKELLTPKLKKRDDIHKHGIVERFSDDKHYTNQLKLKNHSPVTFTNWKEISKSKQSKHKTLSIFPYESQQMANAKNKIKQGEFINYNTVNNISNTKFHTVNIRIVKKSKKNV</sequence>
<protein>
    <submittedName>
        <fullName evidence="2">Uncharacterized protein LOC117237047 isoform X2</fullName>
    </submittedName>
</protein>
<proteinExistence type="predicted"/>
<dbReference type="Proteomes" id="UP000504631">
    <property type="component" value="Unplaced"/>
</dbReference>
<evidence type="ECO:0000313" key="1">
    <source>
        <dbReference type="Proteomes" id="UP000504631"/>
    </source>
</evidence>